<organism evidence="3 4">
    <name type="scientific">Mycena belliarum</name>
    <dbReference type="NCBI Taxonomy" id="1033014"/>
    <lineage>
        <taxon>Eukaryota</taxon>
        <taxon>Fungi</taxon>
        <taxon>Dikarya</taxon>
        <taxon>Basidiomycota</taxon>
        <taxon>Agaricomycotina</taxon>
        <taxon>Agaricomycetes</taxon>
        <taxon>Agaricomycetidae</taxon>
        <taxon>Agaricales</taxon>
        <taxon>Marasmiineae</taxon>
        <taxon>Mycenaceae</taxon>
        <taxon>Mycena</taxon>
    </lineage>
</organism>
<dbReference type="Proteomes" id="UP001222325">
    <property type="component" value="Unassembled WGS sequence"/>
</dbReference>
<accession>A0AAD6U6N2</accession>
<protein>
    <submittedName>
        <fullName evidence="3">Uncharacterized protein</fullName>
    </submittedName>
</protein>
<evidence type="ECO:0000313" key="4">
    <source>
        <dbReference type="Proteomes" id="UP001222325"/>
    </source>
</evidence>
<evidence type="ECO:0000313" key="3">
    <source>
        <dbReference type="EMBL" id="KAJ7090847.1"/>
    </source>
</evidence>
<gene>
    <name evidence="3" type="ORF">B0H15DRAFT_837078</name>
</gene>
<evidence type="ECO:0000256" key="2">
    <source>
        <dbReference type="SAM" id="SignalP"/>
    </source>
</evidence>
<feature type="signal peptide" evidence="2">
    <location>
        <begin position="1"/>
        <end position="18"/>
    </location>
</feature>
<name>A0AAD6U6N2_9AGAR</name>
<dbReference type="EMBL" id="JARJCN010000021">
    <property type="protein sequence ID" value="KAJ7090847.1"/>
    <property type="molecule type" value="Genomic_DNA"/>
</dbReference>
<keyword evidence="4" id="KW-1185">Reference proteome</keyword>
<evidence type="ECO:0000256" key="1">
    <source>
        <dbReference type="SAM" id="Phobius"/>
    </source>
</evidence>
<comment type="caution">
    <text evidence="3">The sequence shown here is derived from an EMBL/GenBank/DDBJ whole genome shotgun (WGS) entry which is preliminary data.</text>
</comment>
<dbReference type="AlphaFoldDB" id="A0AAD6U6N2"/>
<reference evidence="3" key="1">
    <citation type="submission" date="2023-03" db="EMBL/GenBank/DDBJ databases">
        <title>Massive genome expansion in bonnet fungi (Mycena s.s.) driven by repeated elements and novel gene families across ecological guilds.</title>
        <authorList>
            <consortium name="Lawrence Berkeley National Laboratory"/>
            <person name="Harder C.B."/>
            <person name="Miyauchi S."/>
            <person name="Viragh M."/>
            <person name="Kuo A."/>
            <person name="Thoen E."/>
            <person name="Andreopoulos B."/>
            <person name="Lu D."/>
            <person name="Skrede I."/>
            <person name="Drula E."/>
            <person name="Henrissat B."/>
            <person name="Morin E."/>
            <person name="Kohler A."/>
            <person name="Barry K."/>
            <person name="LaButti K."/>
            <person name="Morin E."/>
            <person name="Salamov A."/>
            <person name="Lipzen A."/>
            <person name="Mereny Z."/>
            <person name="Hegedus B."/>
            <person name="Baldrian P."/>
            <person name="Stursova M."/>
            <person name="Weitz H."/>
            <person name="Taylor A."/>
            <person name="Grigoriev I.V."/>
            <person name="Nagy L.G."/>
            <person name="Martin F."/>
            <person name="Kauserud H."/>
        </authorList>
    </citation>
    <scope>NUCLEOTIDE SEQUENCE</scope>
    <source>
        <strain evidence="3">CBHHK173m</strain>
    </source>
</reference>
<keyword evidence="1" id="KW-0472">Membrane</keyword>
<sequence length="260" mass="27847">MKLTILPIVVASAVLASANPMRVVVVSSSTTHSVSNIAHNHQGANAVPVPHAAPCGGARLRQKATSLASAFTLALGFGHKDVKSAEAKPADEQRFKALPFFGTPASLGLHAEEAKTPGGDRLRIVSIPVGGPGPVRLQGAPMNIPMPMERPHGHMRFYHHHGEQSFLMRVHFALMSLGPWEGRAVAFVLGCGIGALLRMFFVLAVVTVRLFRGPRAVPAEGEYMLVEAQDAEEIFVTPPVYTYPIDEKVVPAEAKTEEAK</sequence>
<keyword evidence="1" id="KW-0812">Transmembrane</keyword>
<keyword evidence="2" id="KW-0732">Signal</keyword>
<keyword evidence="1" id="KW-1133">Transmembrane helix</keyword>
<proteinExistence type="predicted"/>
<feature type="chain" id="PRO_5042231408" evidence="2">
    <location>
        <begin position="19"/>
        <end position="260"/>
    </location>
</feature>
<feature type="transmembrane region" description="Helical" evidence="1">
    <location>
        <begin position="184"/>
        <end position="206"/>
    </location>
</feature>